<comment type="caution">
    <text evidence="1">The sequence shown here is derived from an EMBL/GenBank/DDBJ whole genome shotgun (WGS) entry which is preliminary data.</text>
</comment>
<dbReference type="Proteomes" id="UP000825935">
    <property type="component" value="Chromosome 5"/>
</dbReference>
<accession>A0A8T2URN8</accession>
<gene>
    <name evidence="1" type="ORF">KP509_05G070500</name>
</gene>
<dbReference type="AlphaFoldDB" id="A0A8T2URN8"/>
<proteinExistence type="predicted"/>
<evidence type="ECO:0000313" key="1">
    <source>
        <dbReference type="EMBL" id="KAH7437418.1"/>
    </source>
</evidence>
<sequence length="77" mass="9040">MLMFCSNSKYPEELLTCGLDMKMKCCRALQSNDKEVNIEQVPDAHNDLEYFSELRAKQVCVDSRIGRQYFDADRRQN</sequence>
<keyword evidence="2" id="KW-1185">Reference proteome</keyword>
<protein>
    <submittedName>
        <fullName evidence="1">Uncharacterized protein</fullName>
    </submittedName>
</protein>
<evidence type="ECO:0000313" key="2">
    <source>
        <dbReference type="Proteomes" id="UP000825935"/>
    </source>
</evidence>
<name>A0A8T2URN8_CERRI</name>
<dbReference type="EMBL" id="CM035410">
    <property type="protein sequence ID" value="KAH7437418.1"/>
    <property type="molecule type" value="Genomic_DNA"/>
</dbReference>
<organism evidence="1 2">
    <name type="scientific">Ceratopteris richardii</name>
    <name type="common">Triangle waterfern</name>
    <dbReference type="NCBI Taxonomy" id="49495"/>
    <lineage>
        <taxon>Eukaryota</taxon>
        <taxon>Viridiplantae</taxon>
        <taxon>Streptophyta</taxon>
        <taxon>Embryophyta</taxon>
        <taxon>Tracheophyta</taxon>
        <taxon>Polypodiopsida</taxon>
        <taxon>Polypodiidae</taxon>
        <taxon>Polypodiales</taxon>
        <taxon>Pteridineae</taxon>
        <taxon>Pteridaceae</taxon>
        <taxon>Parkerioideae</taxon>
        <taxon>Ceratopteris</taxon>
    </lineage>
</organism>
<reference evidence="1" key="1">
    <citation type="submission" date="2021-08" db="EMBL/GenBank/DDBJ databases">
        <title>WGS assembly of Ceratopteris richardii.</title>
        <authorList>
            <person name="Marchant D.B."/>
            <person name="Chen G."/>
            <person name="Jenkins J."/>
            <person name="Shu S."/>
            <person name="Leebens-Mack J."/>
            <person name="Grimwood J."/>
            <person name="Schmutz J."/>
            <person name="Soltis P."/>
            <person name="Soltis D."/>
            <person name="Chen Z.-H."/>
        </authorList>
    </citation>
    <scope>NUCLEOTIDE SEQUENCE</scope>
    <source>
        <strain evidence="1">Whitten #5841</strain>
        <tissue evidence="1">Leaf</tissue>
    </source>
</reference>